<dbReference type="OrthoDB" id="9780579at2"/>
<dbReference type="Pfam" id="PF12007">
    <property type="entry name" value="DUF3501"/>
    <property type="match status" value="1"/>
</dbReference>
<dbReference type="InterPro" id="IPR021890">
    <property type="entry name" value="DUF3501"/>
</dbReference>
<sequence length="193" mass="22761">MNKLTPQDLWKLEEYAEQRPAFRKKVIAHKKPRKIHLGEHLTLIFEDRLTIQYQVQEMLRIERIFERAAIQEELDSYNPLIPDGSNWKATLLVEYEDVVVRQRMLSELRGLERCLWLQVGDLPRVIAIADEDLERQNEEKTSAVHFLRFELTAEDIRLLSENRELRFGTSHPKAVFQQLASDETRRALLADLA</sequence>
<organism evidence="1 2">
    <name type="scientific">Panacagrimonas perspica</name>
    <dbReference type="NCBI Taxonomy" id="381431"/>
    <lineage>
        <taxon>Bacteria</taxon>
        <taxon>Pseudomonadati</taxon>
        <taxon>Pseudomonadota</taxon>
        <taxon>Gammaproteobacteria</taxon>
        <taxon>Nevskiales</taxon>
        <taxon>Nevskiaceae</taxon>
        <taxon>Panacagrimonas</taxon>
    </lineage>
</organism>
<reference evidence="1 2" key="1">
    <citation type="submission" date="2019-03" db="EMBL/GenBank/DDBJ databases">
        <title>Genomic Encyclopedia of Type Strains, Phase IV (KMG-IV): sequencing the most valuable type-strain genomes for metagenomic binning, comparative biology and taxonomic classification.</title>
        <authorList>
            <person name="Goeker M."/>
        </authorList>
    </citation>
    <scope>NUCLEOTIDE SEQUENCE [LARGE SCALE GENOMIC DNA]</scope>
    <source>
        <strain evidence="1 2">DSM 26377</strain>
    </source>
</reference>
<accession>A0A4S3KAF0</accession>
<evidence type="ECO:0000313" key="1">
    <source>
        <dbReference type="EMBL" id="TDU32374.1"/>
    </source>
</evidence>
<dbReference type="RefSeq" id="WP_133880877.1">
    <property type="nucleotide sequence ID" value="NZ_MWIN01000001.1"/>
</dbReference>
<keyword evidence="2" id="KW-1185">Reference proteome</keyword>
<dbReference type="EMBL" id="SOBT01000008">
    <property type="protein sequence ID" value="TDU32374.1"/>
    <property type="molecule type" value="Genomic_DNA"/>
</dbReference>
<gene>
    <name evidence="1" type="ORF">DFR24_1768</name>
</gene>
<dbReference type="Proteomes" id="UP000295341">
    <property type="component" value="Unassembled WGS sequence"/>
</dbReference>
<dbReference type="AlphaFoldDB" id="A0A4S3KAF0"/>
<name>A0A4S3KAF0_9GAMM</name>
<evidence type="ECO:0000313" key="2">
    <source>
        <dbReference type="Proteomes" id="UP000295341"/>
    </source>
</evidence>
<protein>
    <submittedName>
        <fullName evidence="1">Uncharacterized protein DUF3501</fullName>
    </submittedName>
</protein>
<proteinExistence type="predicted"/>
<comment type="caution">
    <text evidence="1">The sequence shown here is derived from an EMBL/GenBank/DDBJ whole genome shotgun (WGS) entry which is preliminary data.</text>
</comment>